<evidence type="ECO:0000313" key="3">
    <source>
        <dbReference type="EMBL" id="KAL3095916.1"/>
    </source>
</evidence>
<evidence type="ECO:0000313" key="4">
    <source>
        <dbReference type="Proteomes" id="UP001620645"/>
    </source>
</evidence>
<feature type="transmembrane region" description="Helical" evidence="1">
    <location>
        <begin position="79"/>
        <end position="100"/>
    </location>
</feature>
<organism evidence="3 4">
    <name type="scientific">Heterodera schachtii</name>
    <name type="common">Sugarbeet cyst nematode worm</name>
    <name type="synonym">Tylenchus schachtii</name>
    <dbReference type="NCBI Taxonomy" id="97005"/>
    <lineage>
        <taxon>Eukaryota</taxon>
        <taxon>Metazoa</taxon>
        <taxon>Ecdysozoa</taxon>
        <taxon>Nematoda</taxon>
        <taxon>Chromadorea</taxon>
        <taxon>Rhabditida</taxon>
        <taxon>Tylenchina</taxon>
        <taxon>Tylenchomorpha</taxon>
        <taxon>Tylenchoidea</taxon>
        <taxon>Heteroderidae</taxon>
        <taxon>Heteroderinae</taxon>
        <taxon>Heterodera</taxon>
    </lineage>
</organism>
<comment type="caution">
    <text evidence="3">The sequence shown here is derived from an EMBL/GenBank/DDBJ whole genome shotgun (WGS) entry which is preliminary data.</text>
</comment>
<reference evidence="3 4" key="1">
    <citation type="submission" date="2024-10" db="EMBL/GenBank/DDBJ databases">
        <authorList>
            <person name="Kim D."/>
        </authorList>
    </citation>
    <scope>NUCLEOTIDE SEQUENCE [LARGE SCALE GENOMIC DNA]</scope>
    <source>
        <strain evidence="3">Taebaek</strain>
    </source>
</reference>
<proteinExistence type="predicted"/>
<protein>
    <submittedName>
        <fullName evidence="3">Uncharacterized protein</fullName>
    </submittedName>
</protein>
<evidence type="ECO:0000256" key="1">
    <source>
        <dbReference type="SAM" id="Phobius"/>
    </source>
</evidence>
<dbReference type="PANTHER" id="PTHR34149:SF9">
    <property type="entry name" value="PROTEIN CBG09996"/>
    <property type="match status" value="1"/>
</dbReference>
<gene>
    <name evidence="3" type="ORF">niasHS_005675</name>
</gene>
<feature type="signal peptide" evidence="2">
    <location>
        <begin position="1"/>
        <end position="34"/>
    </location>
</feature>
<feature type="chain" id="PRO_5044845146" evidence="2">
    <location>
        <begin position="35"/>
        <end position="110"/>
    </location>
</feature>
<dbReference type="Pfam" id="PF10853">
    <property type="entry name" value="DUF2650"/>
    <property type="match status" value="1"/>
</dbReference>
<name>A0ABD2JZ40_HETSC</name>
<accession>A0ABD2JZ40</accession>
<dbReference type="Proteomes" id="UP001620645">
    <property type="component" value="Unassembled WGS sequence"/>
</dbReference>
<evidence type="ECO:0000256" key="2">
    <source>
        <dbReference type="SAM" id="SignalP"/>
    </source>
</evidence>
<keyword evidence="1" id="KW-0472">Membrane</keyword>
<keyword evidence="4" id="KW-1185">Reference proteome</keyword>
<dbReference type="InterPro" id="IPR022559">
    <property type="entry name" value="SUP-1-like"/>
</dbReference>
<dbReference type="AlphaFoldDB" id="A0ABD2JZ40"/>
<keyword evidence="1" id="KW-0812">Transmembrane</keyword>
<keyword evidence="2" id="KW-0732">Signal</keyword>
<dbReference type="PANTHER" id="PTHR34149">
    <property type="entry name" value="PROTEIN CBG11905-RELATED"/>
    <property type="match status" value="1"/>
</dbReference>
<keyword evidence="1" id="KW-1133">Transmembrane helix</keyword>
<dbReference type="EMBL" id="JBICCN010000078">
    <property type="protein sequence ID" value="KAL3095916.1"/>
    <property type="molecule type" value="Genomic_DNA"/>
</dbReference>
<sequence length="110" mass="11881">MPLASKSVAFLPSFSSSLCSAFLLLQFLLPFCASADFDLSTKSGSKVCVGEICADSSPFHYYECCGQIYNECCLRLQTWLIAVLLVVAICAIASFLIGLIKCICCCNGNR</sequence>